<dbReference type="Proteomes" id="UP001234178">
    <property type="component" value="Unassembled WGS sequence"/>
</dbReference>
<proteinExistence type="predicted"/>
<comment type="caution">
    <text evidence="2">The sequence shown here is derived from an EMBL/GenBank/DDBJ whole genome shotgun (WGS) entry which is preliminary data.</text>
</comment>
<dbReference type="EMBL" id="JAOYFB010000004">
    <property type="protein sequence ID" value="KAK4014811.1"/>
    <property type="molecule type" value="Genomic_DNA"/>
</dbReference>
<organism evidence="2 3">
    <name type="scientific">Daphnia magna</name>
    <dbReference type="NCBI Taxonomy" id="35525"/>
    <lineage>
        <taxon>Eukaryota</taxon>
        <taxon>Metazoa</taxon>
        <taxon>Ecdysozoa</taxon>
        <taxon>Arthropoda</taxon>
        <taxon>Crustacea</taxon>
        <taxon>Branchiopoda</taxon>
        <taxon>Diplostraca</taxon>
        <taxon>Cladocera</taxon>
        <taxon>Anomopoda</taxon>
        <taxon>Daphniidae</taxon>
        <taxon>Daphnia</taxon>
    </lineage>
</organism>
<protein>
    <submittedName>
        <fullName evidence="2">Uncharacterized protein</fullName>
    </submittedName>
</protein>
<gene>
    <name evidence="2" type="ORF">OUZ56_027319</name>
</gene>
<evidence type="ECO:0000256" key="1">
    <source>
        <dbReference type="SAM" id="MobiDB-lite"/>
    </source>
</evidence>
<keyword evidence="3" id="KW-1185">Reference proteome</keyword>
<evidence type="ECO:0000313" key="2">
    <source>
        <dbReference type="EMBL" id="KAK4014811.1"/>
    </source>
</evidence>
<sequence length="79" mass="8298">MGITLVKHIASEFQKVQMEVYTPIPLPSSGPHPLPDPDPDPLPDPPPPFSSTLLGSISVAISNRTSNLLSSPGSIVILS</sequence>
<evidence type="ECO:0000313" key="3">
    <source>
        <dbReference type="Proteomes" id="UP001234178"/>
    </source>
</evidence>
<name>A0ABQ9ZPF6_9CRUS</name>
<reference evidence="2 3" key="1">
    <citation type="journal article" date="2023" name="Nucleic Acids Res.">
        <title>The hologenome of Daphnia magna reveals possible DNA methylation and microbiome-mediated evolution of the host genome.</title>
        <authorList>
            <person name="Chaturvedi A."/>
            <person name="Li X."/>
            <person name="Dhandapani V."/>
            <person name="Marshall H."/>
            <person name="Kissane S."/>
            <person name="Cuenca-Cambronero M."/>
            <person name="Asole G."/>
            <person name="Calvet F."/>
            <person name="Ruiz-Romero M."/>
            <person name="Marangio P."/>
            <person name="Guigo R."/>
            <person name="Rago D."/>
            <person name="Mirbahai L."/>
            <person name="Eastwood N."/>
            <person name="Colbourne J.K."/>
            <person name="Zhou J."/>
            <person name="Mallon E."/>
            <person name="Orsini L."/>
        </authorList>
    </citation>
    <scope>NUCLEOTIDE SEQUENCE [LARGE SCALE GENOMIC DNA]</scope>
    <source>
        <strain evidence="2">LRV0_1</strain>
    </source>
</reference>
<accession>A0ABQ9ZPF6</accession>
<feature type="region of interest" description="Disordered" evidence="1">
    <location>
        <begin position="24"/>
        <end position="49"/>
    </location>
</feature>